<keyword evidence="10" id="KW-0472">Membrane</keyword>
<evidence type="ECO:0000256" key="6">
    <source>
        <dbReference type="ARBA" id="ARBA00016139"/>
    </source>
</evidence>
<evidence type="ECO:0000256" key="2">
    <source>
        <dbReference type="ARBA" id="ARBA00004728"/>
    </source>
</evidence>
<accession>A0A437QBP4</accession>
<evidence type="ECO:0000256" key="4">
    <source>
        <dbReference type="ARBA" id="ARBA00008655"/>
    </source>
</evidence>
<dbReference type="NCBIfam" id="TIGR00530">
    <property type="entry name" value="AGP_acyltrn"/>
    <property type="match status" value="1"/>
</dbReference>
<dbReference type="PANTHER" id="PTHR10434:SF11">
    <property type="entry name" value="1-ACYL-SN-GLYCEROL-3-PHOSPHATE ACYLTRANSFERASE"/>
    <property type="match status" value="1"/>
</dbReference>
<keyword evidence="9" id="KW-1208">Phospholipid metabolism</keyword>
<evidence type="ECO:0000256" key="9">
    <source>
        <dbReference type="RuleBase" id="RU361267"/>
    </source>
</evidence>
<dbReference type="OrthoDB" id="9812274at2"/>
<feature type="transmembrane region" description="Helical" evidence="10">
    <location>
        <begin position="7"/>
        <end position="30"/>
    </location>
</feature>
<proteinExistence type="inferred from homology"/>
<evidence type="ECO:0000256" key="7">
    <source>
        <dbReference type="ARBA" id="ARBA00022679"/>
    </source>
</evidence>
<keyword evidence="8 9" id="KW-0012">Acyltransferase</keyword>
<evidence type="ECO:0000256" key="10">
    <source>
        <dbReference type="SAM" id="Phobius"/>
    </source>
</evidence>
<gene>
    <name evidence="12" type="ORF">EOE67_19560</name>
</gene>
<feature type="domain" description="Phospholipid/glycerol acyltransferase" evidence="11">
    <location>
        <begin position="67"/>
        <end position="182"/>
    </location>
</feature>
<evidence type="ECO:0000259" key="11">
    <source>
        <dbReference type="SMART" id="SM00563"/>
    </source>
</evidence>
<dbReference type="Proteomes" id="UP000283077">
    <property type="component" value="Unassembled WGS sequence"/>
</dbReference>
<dbReference type="CDD" id="cd07989">
    <property type="entry name" value="LPLAT_AGPAT-like"/>
    <property type="match status" value="1"/>
</dbReference>
<evidence type="ECO:0000256" key="5">
    <source>
        <dbReference type="ARBA" id="ARBA00013211"/>
    </source>
</evidence>
<dbReference type="InterPro" id="IPR004552">
    <property type="entry name" value="AGP_acyltrans"/>
</dbReference>
<dbReference type="SMART" id="SM00563">
    <property type="entry name" value="PlsC"/>
    <property type="match status" value="1"/>
</dbReference>
<dbReference type="PANTHER" id="PTHR10434">
    <property type="entry name" value="1-ACYL-SN-GLYCEROL-3-PHOSPHATE ACYLTRANSFERASE"/>
    <property type="match status" value="1"/>
</dbReference>
<dbReference type="UniPathway" id="UPA00557">
    <property type="reaction ID" value="UER00613"/>
</dbReference>
<dbReference type="GO" id="GO:0003841">
    <property type="term" value="F:1-acylglycerol-3-phosphate O-acyltransferase activity"/>
    <property type="evidence" value="ECO:0007669"/>
    <property type="project" value="UniProtKB-UniRule"/>
</dbReference>
<name>A0A437QBP4_9GAMM</name>
<comment type="catalytic activity">
    <reaction evidence="1 9">
        <text>a 1-acyl-sn-glycero-3-phosphate + an acyl-CoA = a 1,2-diacyl-sn-glycero-3-phosphate + CoA</text>
        <dbReference type="Rhea" id="RHEA:19709"/>
        <dbReference type="ChEBI" id="CHEBI:57287"/>
        <dbReference type="ChEBI" id="CHEBI:57970"/>
        <dbReference type="ChEBI" id="CHEBI:58342"/>
        <dbReference type="ChEBI" id="CHEBI:58608"/>
        <dbReference type="EC" id="2.3.1.51"/>
    </reaction>
</comment>
<dbReference type="InterPro" id="IPR002123">
    <property type="entry name" value="Plipid/glycerol_acylTrfase"/>
</dbReference>
<keyword evidence="13" id="KW-1185">Reference proteome</keyword>
<comment type="domain">
    <text evidence="9">The HXXXXD motif is essential for acyltransferase activity and may constitute the binding site for the phosphate moiety of the glycerol-3-phosphate.</text>
</comment>
<evidence type="ECO:0000313" key="12">
    <source>
        <dbReference type="EMBL" id="RVU31927.1"/>
    </source>
</evidence>
<keyword evidence="10" id="KW-0812">Transmembrane</keyword>
<dbReference type="GO" id="GO:0016024">
    <property type="term" value="P:CDP-diacylglycerol biosynthetic process"/>
    <property type="evidence" value="ECO:0007669"/>
    <property type="project" value="UniProtKB-UniPathway"/>
</dbReference>
<dbReference type="AlphaFoldDB" id="A0A437QBP4"/>
<dbReference type="GO" id="GO:0006654">
    <property type="term" value="P:phosphatidic acid biosynthetic process"/>
    <property type="evidence" value="ECO:0007669"/>
    <property type="project" value="TreeGrafter"/>
</dbReference>
<comment type="caution">
    <text evidence="12">The sequence shown here is derived from an EMBL/GenBank/DDBJ whole genome shotgun (WGS) entry which is preliminary data.</text>
</comment>
<comment type="similarity">
    <text evidence="4 9">Belongs to the 1-acyl-sn-glycerol-3-phosphate acyltransferase family.</text>
</comment>
<dbReference type="EMBL" id="SACS01000035">
    <property type="protein sequence ID" value="RVU31927.1"/>
    <property type="molecule type" value="Genomic_DNA"/>
</dbReference>
<keyword evidence="9" id="KW-0444">Lipid biosynthesis</keyword>
<organism evidence="12 13">
    <name type="scientific">Rheinheimera riviphila</name>
    <dbReference type="NCBI Taxonomy" id="1834037"/>
    <lineage>
        <taxon>Bacteria</taxon>
        <taxon>Pseudomonadati</taxon>
        <taxon>Pseudomonadota</taxon>
        <taxon>Gammaproteobacteria</taxon>
        <taxon>Chromatiales</taxon>
        <taxon>Chromatiaceae</taxon>
        <taxon>Rheinheimera</taxon>
    </lineage>
</organism>
<evidence type="ECO:0000256" key="3">
    <source>
        <dbReference type="ARBA" id="ARBA00005189"/>
    </source>
</evidence>
<comment type="pathway">
    <text evidence="3">Lipid metabolism.</text>
</comment>
<sequence>MLALIRLVLLILFIIVASSIGLLICLVRPFHRDNVGLFSKWYGKASWIFGLEIEIRQPAAVTEAMPCVFVANHQNNYDLFTISGALISGTVTIGKKSLKFIPFFGQLYWLSGNILIDRDNKSRAVGAMQGAVERIQKDKVSVWVFPEGTRSYGRGLLPFKTGAFHIAQQAGVPIVPICMSQTQGKIQLNRWNNGKVIIEFMPPLLPEDFAVPVREVAQQVRSMMEEKIAALDSELTSDYTAATSAASGKS</sequence>
<evidence type="ECO:0000256" key="1">
    <source>
        <dbReference type="ARBA" id="ARBA00001141"/>
    </source>
</evidence>
<keyword evidence="9" id="KW-0443">Lipid metabolism</keyword>
<evidence type="ECO:0000256" key="8">
    <source>
        <dbReference type="ARBA" id="ARBA00023315"/>
    </source>
</evidence>
<protein>
    <recommendedName>
        <fullName evidence="6 9">1-acyl-sn-glycerol-3-phosphate acyltransferase</fullName>
        <ecNumber evidence="5 9">2.3.1.51</ecNumber>
    </recommendedName>
</protein>
<dbReference type="GO" id="GO:0005886">
    <property type="term" value="C:plasma membrane"/>
    <property type="evidence" value="ECO:0007669"/>
    <property type="project" value="TreeGrafter"/>
</dbReference>
<keyword evidence="9" id="KW-0594">Phospholipid biosynthesis</keyword>
<reference evidence="12 13" key="1">
    <citation type="submission" date="2019-01" db="EMBL/GenBank/DDBJ databases">
        <authorList>
            <person name="Chen W.-M."/>
        </authorList>
    </citation>
    <scope>NUCLEOTIDE SEQUENCE [LARGE SCALE GENOMIC DNA]</scope>
    <source>
        <strain evidence="12 13">KYPC3</strain>
    </source>
</reference>
<dbReference type="Pfam" id="PF01553">
    <property type="entry name" value="Acyltransferase"/>
    <property type="match status" value="1"/>
</dbReference>
<keyword evidence="10" id="KW-1133">Transmembrane helix</keyword>
<dbReference type="RefSeq" id="WP_127701150.1">
    <property type="nucleotide sequence ID" value="NZ_SACS01000035.1"/>
</dbReference>
<dbReference type="SUPFAM" id="SSF69593">
    <property type="entry name" value="Glycerol-3-phosphate (1)-acyltransferase"/>
    <property type="match status" value="1"/>
</dbReference>
<keyword evidence="7 9" id="KW-0808">Transferase</keyword>
<evidence type="ECO:0000313" key="13">
    <source>
        <dbReference type="Proteomes" id="UP000283077"/>
    </source>
</evidence>
<dbReference type="EC" id="2.3.1.51" evidence="5 9"/>
<comment type="pathway">
    <text evidence="2">Phospholipid metabolism; CDP-diacylglycerol biosynthesis; CDP-diacylglycerol from sn-glycerol 3-phosphate: step 2/3.</text>
</comment>